<name>A0ABQ9W5K6_SAGOE</name>
<feature type="region of interest" description="Disordered" evidence="1">
    <location>
        <begin position="139"/>
        <end position="183"/>
    </location>
</feature>
<keyword evidence="3" id="KW-1185">Reference proteome</keyword>
<dbReference type="Proteomes" id="UP001266305">
    <property type="component" value="Unassembled WGS sequence"/>
</dbReference>
<gene>
    <name evidence="2" type="ORF">P7K49_003810</name>
</gene>
<reference evidence="2 3" key="1">
    <citation type="submission" date="2023-05" db="EMBL/GenBank/DDBJ databases">
        <title>B98-5 Cell Line De Novo Hybrid Assembly: An Optical Mapping Approach.</title>
        <authorList>
            <person name="Kananen K."/>
            <person name="Auerbach J.A."/>
            <person name="Kautto E."/>
            <person name="Blachly J.S."/>
        </authorList>
    </citation>
    <scope>NUCLEOTIDE SEQUENCE [LARGE SCALE GENOMIC DNA]</scope>
    <source>
        <strain evidence="2">B95-8</strain>
        <tissue evidence="2">Cell line</tissue>
    </source>
</reference>
<protein>
    <submittedName>
        <fullName evidence="2">Uncharacterized protein</fullName>
    </submittedName>
</protein>
<evidence type="ECO:0000256" key="1">
    <source>
        <dbReference type="SAM" id="MobiDB-lite"/>
    </source>
</evidence>
<proteinExistence type="predicted"/>
<organism evidence="2 3">
    <name type="scientific">Saguinus oedipus</name>
    <name type="common">Cotton-top tamarin</name>
    <name type="synonym">Oedipomidas oedipus</name>
    <dbReference type="NCBI Taxonomy" id="9490"/>
    <lineage>
        <taxon>Eukaryota</taxon>
        <taxon>Metazoa</taxon>
        <taxon>Chordata</taxon>
        <taxon>Craniata</taxon>
        <taxon>Vertebrata</taxon>
        <taxon>Euteleostomi</taxon>
        <taxon>Mammalia</taxon>
        <taxon>Eutheria</taxon>
        <taxon>Euarchontoglires</taxon>
        <taxon>Primates</taxon>
        <taxon>Haplorrhini</taxon>
        <taxon>Platyrrhini</taxon>
        <taxon>Cebidae</taxon>
        <taxon>Callitrichinae</taxon>
        <taxon>Saguinus</taxon>
    </lineage>
</organism>
<feature type="non-terminal residue" evidence="2">
    <location>
        <position position="1"/>
    </location>
</feature>
<feature type="region of interest" description="Disordered" evidence="1">
    <location>
        <begin position="1"/>
        <end position="46"/>
    </location>
</feature>
<accession>A0ABQ9W5K6</accession>
<sequence>PGVGRAEPRGPTPAERHPGVRRPGRSRALAAGPERRGLGVRQGGPRSTYAAAAAAAAAARCLGLSPPGRSRLFSLRSSLARPPLRFPPARPALAPSARRRCRVNWNQSLRPASHNAQRAARHIPSLPRASGLRARAAWRSGLDPGPAPCPLTPAAVRPSTRPRPGRKVRPVTPGAPRAQSLGRARFSAREALLQGASQPLRLE</sequence>
<evidence type="ECO:0000313" key="2">
    <source>
        <dbReference type="EMBL" id="KAK2116924.1"/>
    </source>
</evidence>
<dbReference type="EMBL" id="JASSZA010000002">
    <property type="protein sequence ID" value="KAK2116924.1"/>
    <property type="molecule type" value="Genomic_DNA"/>
</dbReference>
<comment type="caution">
    <text evidence="2">The sequence shown here is derived from an EMBL/GenBank/DDBJ whole genome shotgun (WGS) entry which is preliminary data.</text>
</comment>
<evidence type="ECO:0000313" key="3">
    <source>
        <dbReference type="Proteomes" id="UP001266305"/>
    </source>
</evidence>